<organism evidence="2 3">
    <name type="scientific">Rhodovulum bhavnagarense</name>
    <dbReference type="NCBI Taxonomy" id="992286"/>
    <lineage>
        <taxon>Bacteria</taxon>
        <taxon>Pseudomonadati</taxon>
        <taxon>Pseudomonadota</taxon>
        <taxon>Alphaproteobacteria</taxon>
        <taxon>Rhodobacterales</taxon>
        <taxon>Paracoccaceae</taxon>
        <taxon>Rhodovulum</taxon>
    </lineage>
</organism>
<evidence type="ECO:0000256" key="1">
    <source>
        <dbReference type="SAM" id="SignalP"/>
    </source>
</evidence>
<dbReference type="OrthoDB" id="9813144at2"/>
<accession>A0A4R2RBW9</accession>
<dbReference type="Gene3D" id="3.30.70.2970">
    <property type="entry name" value="Protein of unknown function (DUF541), domain 2"/>
    <property type="match status" value="1"/>
</dbReference>
<dbReference type="InterPro" id="IPR007497">
    <property type="entry name" value="SIMPL/DUF541"/>
</dbReference>
<keyword evidence="3" id="KW-1185">Reference proteome</keyword>
<gene>
    <name evidence="2" type="ORF">EV663_10724</name>
</gene>
<evidence type="ECO:0000313" key="3">
    <source>
        <dbReference type="Proteomes" id="UP000295050"/>
    </source>
</evidence>
<evidence type="ECO:0008006" key="4">
    <source>
        <dbReference type="Google" id="ProtNLM"/>
    </source>
</evidence>
<protein>
    <recommendedName>
        <fullName evidence="4">Secreted protein</fullName>
    </recommendedName>
</protein>
<dbReference type="PANTHER" id="PTHR34387">
    <property type="entry name" value="SLR1258 PROTEIN"/>
    <property type="match status" value="1"/>
</dbReference>
<dbReference type="InterPro" id="IPR052022">
    <property type="entry name" value="26kDa_periplasmic_antigen"/>
</dbReference>
<dbReference type="GO" id="GO:0006974">
    <property type="term" value="P:DNA damage response"/>
    <property type="evidence" value="ECO:0007669"/>
    <property type="project" value="TreeGrafter"/>
</dbReference>
<keyword evidence="1" id="KW-0732">Signal</keyword>
<dbReference type="AlphaFoldDB" id="A0A4R2RBW9"/>
<dbReference type="RefSeq" id="WP_132951411.1">
    <property type="nucleotide sequence ID" value="NZ_SLXU01000007.1"/>
</dbReference>
<comment type="caution">
    <text evidence="2">The sequence shown here is derived from an EMBL/GenBank/DDBJ whole genome shotgun (WGS) entry which is preliminary data.</text>
</comment>
<proteinExistence type="predicted"/>
<reference evidence="2 3" key="1">
    <citation type="submission" date="2019-03" db="EMBL/GenBank/DDBJ databases">
        <title>Genomic Encyclopedia of Type Strains, Phase IV (KMG-IV): sequencing the most valuable type-strain genomes for metagenomic binning, comparative biology and taxonomic classification.</title>
        <authorList>
            <person name="Goeker M."/>
        </authorList>
    </citation>
    <scope>NUCLEOTIDE SEQUENCE [LARGE SCALE GENOMIC DNA]</scope>
    <source>
        <strain evidence="2 3">DSM 24766</strain>
    </source>
</reference>
<dbReference type="Gene3D" id="3.30.110.170">
    <property type="entry name" value="Protein of unknown function (DUF541), domain 1"/>
    <property type="match status" value="1"/>
</dbReference>
<feature type="signal peptide" evidence="1">
    <location>
        <begin position="1"/>
        <end position="20"/>
    </location>
</feature>
<feature type="chain" id="PRO_5020533000" description="Secreted protein" evidence="1">
    <location>
        <begin position="21"/>
        <end position="227"/>
    </location>
</feature>
<sequence>MRILTLVFSALLFPAEAVLADDSPRLTVTGMAEVAAAPDMAMLRLGVVREARSAQAAMAGVSSDMGAILDRLGAAGIAPRDLQTSGLDLSPVWSSHDSGQRREITGFRAANTLSVRVRGLEGLGELLDQVIGEGANSFEGIGFGLQDPASARDEARRQAVADAMRKARLYAEAAGHDLGALVSISETGTAQPVPMMMEAARLSAPVPVAAGEVTLSARVTMVFELAN</sequence>
<name>A0A4R2RBW9_9RHOB</name>
<dbReference type="PANTHER" id="PTHR34387:SF1">
    <property type="entry name" value="PERIPLASMIC IMMUNOGENIC PROTEIN"/>
    <property type="match status" value="1"/>
</dbReference>
<dbReference type="Pfam" id="PF04402">
    <property type="entry name" value="SIMPL"/>
    <property type="match status" value="1"/>
</dbReference>
<dbReference type="EMBL" id="SLXU01000007">
    <property type="protein sequence ID" value="TCP60850.1"/>
    <property type="molecule type" value="Genomic_DNA"/>
</dbReference>
<evidence type="ECO:0000313" key="2">
    <source>
        <dbReference type="EMBL" id="TCP60850.1"/>
    </source>
</evidence>
<dbReference type="Proteomes" id="UP000295050">
    <property type="component" value="Unassembled WGS sequence"/>
</dbReference>